<dbReference type="AlphaFoldDB" id="A0A4Q1R4J0"/>
<protein>
    <submittedName>
        <fullName evidence="4">DsbA family protein</fullName>
    </submittedName>
</protein>
<evidence type="ECO:0000259" key="3">
    <source>
        <dbReference type="Pfam" id="PF13462"/>
    </source>
</evidence>
<dbReference type="RefSeq" id="WP_129248009.1">
    <property type="nucleotide sequence ID" value="NZ_JABZEL010000016.1"/>
</dbReference>
<evidence type="ECO:0000256" key="2">
    <source>
        <dbReference type="SAM" id="Phobius"/>
    </source>
</evidence>
<dbReference type="SUPFAM" id="SSF52833">
    <property type="entry name" value="Thioredoxin-like"/>
    <property type="match status" value="1"/>
</dbReference>
<keyword evidence="2" id="KW-0812">Transmembrane</keyword>
<organism evidence="4 5">
    <name type="scientific">Streptomyces sioyaensis</name>
    <dbReference type="NCBI Taxonomy" id="67364"/>
    <lineage>
        <taxon>Bacteria</taxon>
        <taxon>Bacillati</taxon>
        <taxon>Actinomycetota</taxon>
        <taxon>Actinomycetes</taxon>
        <taxon>Kitasatosporales</taxon>
        <taxon>Streptomycetaceae</taxon>
        <taxon>Streptomyces</taxon>
    </lineage>
</organism>
<gene>
    <name evidence="4" type="ORF">EST54_14405</name>
</gene>
<feature type="domain" description="Thioredoxin-like fold" evidence="3">
    <location>
        <begin position="81"/>
        <end position="246"/>
    </location>
</feature>
<keyword evidence="2" id="KW-0472">Membrane</keyword>
<dbReference type="GeneID" id="95779162"/>
<sequence length="313" mass="33845">MSNRNSQAGKAAARERIRAERERQKKKERLRRQLTAVGVVVGVLAVAGGVGYAVLKANEPTGWEAAKEAKLVTPAHTQGKNGTEILIGDKNAKQTLEIFEDVRCPACAAFEQSSGKALIKDIEDGRFRARYTMYTFIDDAQGGGQGSKNALSALGAALNVSPEAFLKYKSALYSVKYHPDEREDVYAKDSELLKVAADVPELRHNKAFETAVTKGTYDRWAMEMTALFGRKGVKGTPTFMHGDKKLVMDQIPQRQMTQAQYNQLAQANFNKMIDREFGPAKGTAGGGAGKGGSTGEGGAKGIREGEKDPTGGR</sequence>
<dbReference type="EMBL" id="SDIF01000033">
    <property type="protein sequence ID" value="RXS66733.1"/>
    <property type="molecule type" value="Genomic_DNA"/>
</dbReference>
<accession>A0A4Q1R4J0</accession>
<dbReference type="InterPro" id="IPR036249">
    <property type="entry name" value="Thioredoxin-like_sf"/>
</dbReference>
<feature type="compositionally biased region" description="Gly residues" evidence="1">
    <location>
        <begin position="283"/>
        <end position="300"/>
    </location>
</feature>
<feature type="transmembrane region" description="Helical" evidence="2">
    <location>
        <begin position="34"/>
        <end position="55"/>
    </location>
</feature>
<feature type="region of interest" description="Disordered" evidence="1">
    <location>
        <begin position="1"/>
        <end position="28"/>
    </location>
</feature>
<feature type="region of interest" description="Disordered" evidence="1">
    <location>
        <begin position="276"/>
        <end position="313"/>
    </location>
</feature>
<keyword evidence="2" id="KW-1133">Transmembrane helix</keyword>
<feature type="compositionally biased region" description="Basic and acidic residues" evidence="1">
    <location>
        <begin position="12"/>
        <end position="25"/>
    </location>
</feature>
<name>A0A4Q1R4J0_9ACTN</name>
<keyword evidence="5" id="KW-1185">Reference proteome</keyword>
<evidence type="ECO:0000313" key="4">
    <source>
        <dbReference type="EMBL" id="RXS66733.1"/>
    </source>
</evidence>
<comment type="caution">
    <text evidence="4">The sequence shown here is derived from an EMBL/GenBank/DDBJ whole genome shotgun (WGS) entry which is preliminary data.</text>
</comment>
<proteinExistence type="predicted"/>
<dbReference type="Proteomes" id="UP000289482">
    <property type="component" value="Unassembled WGS sequence"/>
</dbReference>
<evidence type="ECO:0000256" key="1">
    <source>
        <dbReference type="SAM" id="MobiDB-lite"/>
    </source>
</evidence>
<reference evidence="4 5" key="1">
    <citation type="submission" date="2019-01" db="EMBL/GenBank/DDBJ databases">
        <title>Draft genome sequences of the type strain Streptomyces sioyaensis DSM 40032 and its novel strain, TM32, a thermotolerant antibiotics-producing actinobacterium.</title>
        <authorList>
            <person name="Nakaew N."/>
            <person name="Lumyong S."/>
            <person name="Sloan W.T."/>
            <person name="Sungthong R."/>
        </authorList>
    </citation>
    <scope>NUCLEOTIDE SEQUENCE [LARGE SCALE GENOMIC DNA]</scope>
    <source>
        <strain evidence="4 5">DSM 40032</strain>
    </source>
</reference>
<dbReference type="InterPro" id="IPR012336">
    <property type="entry name" value="Thioredoxin-like_fold"/>
</dbReference>
<dbReference type="Pfam" id="PF13462">
    <property type="entry name" value="Thioredoxin_4"/>
    <property type="match status" value="1"/>
</dbReference>
<feature type="compositionally biased region" description="Basic and acidic residues" evidence="1">
    <location>
        <begin position="301"/>
        <end position="313"/>
    </location>
</feature>
<dbReference type="Gene3D" id="3.40.30.10">
    <property type="entry name" value="Glutaredoxin"/>
    <property type="match status" value="1"/>
</dbReference>
<evidence type="ECO:0000313" key="5">
    <source>
        <dbReference type="Proteomes" id="UP000289482"/>
    </source>
</evidence>